<dbReference type="Gene3D" id="6.10.30.10">
    <property type="match status" value="1"/>
</dbReference>
<dbReference type="InterPro" id="IPR052513">
    <property type="entry name" value="Thioester_dehydratase-like"/>
</dbReference>
<protein>
    <submittedName>
        <fullName evidence="2">Zn-ribbon domain-containing OB-fold protein</fullName>
    </submittedName>
</protein>
<dbReference type="InterPro" id="IPR012340">
    <property type="entry name" value="NA-bd_OB-fold"/>
</dbReference>
<proteinExistence type="predicted"/>
<dbReference type="Proteomes" id="UP001610861">
    <property type="component" value="Unassembled WGS sequence"/>
</dbReference>
<evidence type="ECO:0000313" key="3">
    <source>
        <dbReference type="Proteomes" id="UP001610861"/>
    </source>
</evidence>
<dbReference type="RefSeq" id="WP_396638994.1">
    <property type="nucleotide sequence ID" value="NZ_JBIQWL010000001.1"/>
</dbReference>
<sequence length="135" mass="14596">MTPMTSVAVPRPVADLDTDDLLGDFPEGRRLIGTQCDDCGRLMIGTRMVCSSCVGTEVTRVALPTTGVLYTFTRLHVGSDGVRLLGYVDFDGDVRTLTDLREDAGALEPGTRVELAVDGDDWWFAAVPDAERTDS</sequence>
<dbReference type="PANTHER" id="PTHR34075:SF5">
    <property type="entry name" value="BLR3430 PROTEIN"/>
    <property type="match status" value="1"/>
</dbReference>
<evidence type="ECO:0000313" key="2">
    <source>
        <dbReference type="EMBL" id="MFH8249042.1"/>
    </source>
</evidence>
<reference evidence="2 3" key="1">
    <citation type="submission" date="2024-09" db="EMBL/GenBank/DDBJ databases">
        <authorList>
            <person name="Pan X."/>
        </authorList>
    </citation>
    <scope>NUCLEOTIDE SEQUENCE [LARGE SCALE GENOMIC DNA]</scope>
    <source>
        <strain evidence="2 3">B2969</strain>
    </source>
</reference>
<gene>
    <name evidence="2" type="ORF">ACH3VR_01580</name>
</gene>
<keyword evidence="3" id="KW-1185">Reference proteome</keyword>
<dbReference type="SUPFAM" id="SSF50249">
    <property type="entry name" value="Nucleic acid-binding proteins"/>
    <property type="match status" value="1"/>
</dbReference>
<feature type="domain" description="ChsH2 C-terminal OB-fold" evidence="1">
    <location>
        <begin position="61"/>
        <end position="117"/>
    </location>
</feature>
<dbReference type="InterPro" id="IPR002878">
    <property type="entry name" value="ChsH2_C"/>
</dbReference>
<name>A0ABW7Q2I2_9MICO</name>
<dbReference type="Pfam" id="PF01796">
    <property type="entry name" value="OB_ChsH2_C"/>
    <property type="match status" value="1"/>
</dbReference>
<dbReference type="PANTHER" id="PTHR34075">
    <property type="entry name" value="BLR3430 PROTEIN"/>
    <property type="match status" value="1"/>
</dbReference>
<evidence type="ECO:0000259" key="1">
    <source>
        <dbReference type="Pfam" id="PF01796"/>
    </source>
</evidence>
<comment type="caution">
    <text evidence="2">The sequence shown here is derived from an EMBL/GenBank/DDBJ whole genome shotgun (WGS) entry which is preliminary data.</text>
</comment>
<dbReference type="EMBL" id="JBIQWL010000001">
    <property type="protein sequence ID" value="MFH8249042.1"/>
    <property type="molecule type" value="Genomic_DNA"/>
</dbReference>
<organism evidence="2 3">
    <name type="scientific">Microbacterium alkaliflavum</name>
    <dbReference type="NCBI Taxonomy" id="3248839"/>
    <lineage>
        <taxon>Bacteria</taxon>
        <taxon>Bacillati</taxon>
        <taxon>Actinomycetota</taxon>
        <taxon>Actinomycetes</taxon>
        <taxon>Micrococcales</taxon>
        <taxon>Microbacteriaceae</taxon>
        <taxon>Microbacterium</taxon>
    </lineage>
</organism>
<accession>A0ABW7Q2I2</accession>